<reference evidence="6 7" key="1">
    <citation type="journal article" date="2021" name="ISME Commun">
        <title>Automated analysis of genomic sequences facilitates high-throughput and comprehensive description of bacteria.</title>
        <authorList>
            <person name="Hitch T.C.A."/>
        </authorList>
    </citation>
    <scope>NUCLEOTIDE SEQUENCE [LARGE SCALE GENOMIC DNA]</scope>
    <source>
        <strain evidence="6 7">Sanger_04</strain>
    </source>
</reference>
<evidence type="ECO:0000313" key="6">
    <source>
        <dbReference type="EMBL" id="MCU6697822.1"/>
    </source>
</evidence>
<evidence type="ECO:0000256" key="4">
    <source>
        <dbReference type="SAM" id="MobiDB-lite"/>
    </source>
</evidence>
<dbReference type="InterPro" id="IPR043504">
    <property type="entry name" value="Peptidase_S1_PA_chymotrypsin"/>
</dbReference>
<keyword evidence="3" id="KW-0378">Hydrolase</keyword>
<organism evidence="6 7">
    <name type="scientific">Laedolimicola ammoniilytica</name>
    <dbReference type="NCBI Taxonomy" id="2981771"/>
    <lineage>
        <taxon>Bacteria</taxon>
        <taxon>Bacillati</taxon>
        <taxon>Bacillota</taxon>
        <taxon>Clostridia</taxon>
        <taxon>Lachnospirales</taxon>
        <taxon>Lachnospiraceae</taxon>
        <taxon>Laedolimicola</taxon>
    </lineage>
</organism>
<accession>A0ABT2S033</accession>
<proteinExistence type="inferred from homology"/>
<evidence type="ECO:0000256" key="3">
    <source>
        <dbReference type="ARBA" id="ARBA00022801"/>
    </source>
</evidence>
<name>A0ABT2S033_9FIRM</name>
<dbReference type="Gene3D" id="2.30.42.10">
    <property type="match status" value="1"/>
</dbReference>
<dbReference type="Gene3D" id="2.40.10.10">
    <property type="entry name" value="Trypsin-like serine proteases"/>
    <property type="match status" value="2"/>
</dbReference>
<dbReference type="SMART" id="SM00228">
    <property type="entry name" value="PDZ"/>
    <property type="match status" value="1"/>
</dbReference>
<dbReference type="InterPro" id="IPR001478">
    <property type="entry name" value="PDZ"/>
</dbReference>
<protein>
    <submittedName>
        <fullName evidence="6">Trypsin-like peptidase domain-containing protein</fullName>
    </submittedName>
</protein>
<evidence type="ECO:0000256" key="1">
    <source>
        <dbReference type="ARBA" id="ARBA00010541"/>
    </source>
</evidence>
<evidence type="ECO:0000259" key="5">
    <source>
        <dbReference type="PROSITE" id="PS50106"/>
    </source>
</evidence>
<dbReference type="InterPro" id="IPR051201">
    <property type="entry name" value="Chloro_Bact_Ser_Proteases"/>
</dbReference>
<feature type="compositionally biased region" description="Polar residues" evidence="4">
    <location>
        <begin position="55"/>
        <end position="65"/>
    </location>
</feature>
<sequence>MCIALIFGVVAGAAFQGTNFVGQKLFGDKVTAADSRDTADVTDNSTVSDGAATEPETNSSAGTEDNTASVSAIVKQCMPSLVAITNVSVKEVQSYWGFGWYSQPEQQESTSTGTGIIIGQNDSELLIVTNNHVVEGATNLSVVFSADEGKDGSNAVEAQIKGTDASKDIGVIAVKLSDIPEETLSEIKTAAIGDSSRMQVGDQVIAIGNALGYGQSVTKGIVSALDREVTLQNDDGSTISNKLIQTDAAINPGNSGGALLNMKGEVIGINEAKLSSNYVEGMGYAIPISDVEGIIGDLQNLKTRSTVDSEKMGYLGITCQDVTSEIAQQYDMPEGIYLKSVVSGCAADKAGLKKGDILTRFDGVSVTTYDSLRGRLQYYEAGETVEVTVQSPEDGSYVEKTVTLTLSTKAEVEAANQ</sequence>
<dbReference type="Pfam" id="PF13365">
    <property type="entry name" value="Trypsin_2"/>
    <property type="match status" value="1"/>
</dbReference>
<comment type="caution">
    <text evidence="6">The sequence shown here is derived from an EMBL/GenBank/DDBJ whole genome shotgun (WGS) entry which is preliminary data.</text>
</comment>
<comment type="similarity">
    <text evidence="1">Belongs to the peptidase S1C family.</text>
</comment>
<feature type="domain" description="PDZ" evidence="5">
    <location>
        <begin position="304"/>
        <end position="393"/>
    </location>
</feature>
<keyword evidence="7" id="KW-1185">Reference proteome</keyword>
<evidence type="ECO:0000256" key="2">
    <source>
        <dbReference type="ARBA" id="ARBA00022670"/>
    </source>
</evidence>
<dbReference type="SUPFAM" id="SSF50494">
    <property type="entry name" value="Trypsin-like serine proteases"/>
    <property type="match status" value="1"/>
</dbReference>
<dbReference type="PROSITE" id="PS50106">
    <property type="entry name" value="PDZ"/>
    <property type="match status" value="1"/>
</dbReference>
<dbReference type="Proteomes" id="UP001652461">
    <property type="component" value="Unassembled WGS sequence"/>
</dbReference>
<dbReference type="PRINTS" id="PR00834">
    <property type="entry name" value="PROTEASES2C"/>
</dbReference>
<dbReference type="EMBL" id="JAOQKC010000020">
    <property type="protein sequence ID" value="MCU6697822.1"/>
    <property type="molecule type" value="Genomic_DNA"/>
</dbReference>
<dbReference type="Pfam" id="PF13180">
    <property type="entry name" value="PDZ_2"/>
    <property type="match status" value="1"/>
</dbReference>
<dbReference type="InterPro" id="IPR009003">
    <property type="entry name" value="Peptidase_S1_PA"/>
</dbReference>
<evidence type="ECO:0000313" key="7">
    <source>
        <dbReference type="Proteomes" id="UP001652461"/>
    </source>
</evidence>
<dbReference type="PANTHER" id="PTHR43343:SF3">
    <property type="entry name" value="PROTEASE DO-LIKE 8, CHLOROPLASTIC"/>
    <property type="match status" value="1"/>
</dbReference>
<dbReference type="PANTHER" id="PTHR43343">
    <property type="entry name" value="PEPTIDASE S12"/>
    <property type="match status" value="1"/>
</dbReference>
<gene>
    <name evidence="6" type="ORF">OCV63_13095</name>
</gene>
<dbReference type="SUPFAM" id="SSF50156">
    <property type="entry name" value="PDZ domain-like"/>
    <property type="match status" value="1"/>
</dbReference>
<dbReference type="RefSeq" id="WP_158364556.1">
    <property type="nucleotide sequence ID" value="NZ_JAOQKC010000020.1"/>
</dbReference>
<dbReference type="InterPro" id="IPR036034">
    <property type="entry name" value="PDZ_sf"/>
</dbReference>
<dbReference type="InterPro" id="IPR001940">
    <property type="entry name" value="Peptidase_S1C"/>
</dbReference>
<keyword evidence="2" id="KW-0645">Protease</keyword>
<feature type="region of interest" description="Disordered" evidence="4">
    <location>
        <begin position="36"/>
        <end position="65"/>
    </location>
</feature>